<evidence type="ECO:0000313" key="3">
    <source>
        <dbReference type="EMBL" id="CAB4697052.1"/>
    </source>
</evidence>
<dbReference type="EMBL" id="CAFBLR010000220">
    <property type="protein sequence ID" value="CAB4884806.1"/>
    <property type="molecule type" value="Genomic_DNA"/>
</dbReference>
<evidence type="ECO:0000313" key="5">
    <source>
        <dbReference type="EMBL" id="CAB4884806.1"/>
    </source>
</evidence>
<dbReference type="InterPro" id="IPR002641">
    <property type="entry name" value="PNPLA_dom"/>
</dbReference>
<proteinExistence type="predicted"/>
<gene>
    <name evidence="3" type="ORF">UFOPK2602_00356</name>
    <name evidence="4" type="ORF">UFOPK2806_00410</name>
    <name evidence="5" type="ORF">UFOPK3417_01769</name>
    <name evidence="6" type="ORF">UFOPK4306_01243</name>
</gene>
<feature type="domain" description="PNPLA" evidence="2">
    <location>
        <begin position="9"/>
        <end position="160"/>
    </location>
</feature>
<dbReference type="EMBL" id="CAEZYY010000003">
    <property type="protein sequence ID" value="CAB4741478.1"/>
    <property type="molecule type" value="Genomic_DNA"/>
</dbReference>
<evidence type="ECO:0000313" key="6">
    <source>
        <dbReference type="EMBL" id="CAB5063289.1"/>
    </source>
</evidence>
<dbReference type="EMBL" id="CAFBQP010000043">
    <property type="protein sequence ID" value="CAB5063289.1"/>
    <property type="molecule type" value="Genomic_DNA"/>
</dbReference>
<keyword evidence="1" id="KW-0443">Lipid metabolism</keyword>
<evidence type="ECO:0000259" key="2">
    <source>
        <dbReference type="PROSITE" id="PS51635"/>
    </source>
</evidence>
<organism evidence="4">
    <name type="scientific">freshwater metagenome</name>
    <dbReference type="NCBI Taxonomy" id="449393"/>
    <lineage>
        <taxon>unclassified sequences</taxon>
        <taxon>metagenomes</taxon>
        <taxon>ecological metagenomes</taxon>
    </lineage>
</organism>
<sequence length="259" mass="27532">MTTTRPLAVCFGGGGLFGIAYLLGVSEALVDGGIDLGTAPSIATSAGTWAAGALALGLRWEQTIAVIGADVPRLPDPRPGRLRKVAAEIFGEQRAPTMRAVVCSLPGLRRDVLSGADYPIADLVAASSAVPGLLSPHRVGNTWYVDGGLRSMASPDRADTAENLLVLAPIAGPMFGPAGRIAERVLRREVGHWQRANPMGAFWLIRPNRAIASLARLPNNLFDLDRAKRCYELAYAQGTGILHRWRESRPPTPTGRATP</sequence>
<dbReference type="Gene3D" id="3.40.1090.10">
    <property type="entry name" value="Cytosolic phospholipase A2 catalytic domain"/>
    <property type="match status" value="1"/>
</dbReference>
<accession>A0A6J6T3D3</accession>
<protein>
    <submittedName>
        <fullName evidence="4">Unannotated protein</fullName>
    </submittedName>
</protein>
<dbReference type="EMBL" id="CAEZXX010000014">
    <property type="protein sequence ID" value="CAB4697052.1"/>
    <property type="molecule type" value="Genomic_DNA"/>
</dbReference>
<dbReference type="GO" id="GO:0006629">
    <property type="term" value="P:lipid metabolic process"/>
    <property type="evidence" value="ECO:0007669"/>
    <property type="project" value="UniProtKB-KW"/>
</dbReference>
<evidence type="ECO:0000313" key="4">
    <source>
        <dbReference type="EMBL" id="CAB4741478.1"/>
    </source>
</evidence>
<evidence type="ECO:0000256" key="1">
    <source>
        <dbReference type="ARBA" id="ARBA00023098"/>
    </source>
</evidence>
<reference evidence="4" key="1">
    <citation type="submission" date="2020-05" db="EMBL/GenBank/DDBJ databases">
        <authorList>
            <person name="Chiriac C."/>
            <person name="Salcher M."/>
            <person name="Ghai R."/>
            <person name="Kavagutti S V."/>
        </authorList>
    </citation>
    <scope>NUCLEOTIDE SEQUENCE</scope>
</reference>
<dbReference type="InterPro" id="IPR016035">
    <property type="entry name" value="Acyl_Trfase/lysoPLipase"/>
</dbReference>
<dbReference type="SUPFAM" id="SSF52151">
    <property type="entry name" value="FabD/lysophospholipase-like"/>
    <property type="match status" value="1"/>
</dbReference>
<dbReference type="PROSITE" id="PS51635">
    <property type="entry name" value="PNPLA"/>
    <property type="match status" value="1"/>
</dbReference>
<name>A0A6J6T3D3_9ZZZZ</name>
<dbReference type="AlphaFoldDB" id="A0A6J6T3D3"/>